<evidence type="ECO:0000313" key="3">
    <source>
        <dbReference type="Proteomes" id="UP000593719"/>
    </source>
</evidence>
<evidence type="ECO:0000259" key="1">
    <source>
        <dbReference type="SMART" id="SM00065"/>
    </source>
</evidence>
<dbReference type="EMBL" id="CP041235">
    <property type="protein sequence ID" value="QOP44525.1"/>
    <property type="molecule type" value="Genomic_DNA"/>
</dbReference>
<reference evidence="2 3" key="1">
    <citation type="submission" date="2019-06" db="EMBL/GenBank/DDBJ databases">
        <title>Sulfurimonas gotlandica sp. nov., a chemoautotrophic and psychrotolerant epsilonproteobacterium isolated from a pelagic redoxcline, and an emended description of the genus Sulfurimonas.</title>
        <authorList>
            <person name="Wang S."/>
            <person name="Jiang L."/>
            <person name="Shao Z."/>
        </authorList>
    </citation>
    <scope>NUCLEOTIDE SEQUENCE [LARGE SCALE GENOMIC DNA]</scope>
    <source>
        <strain evidence="2 3">S2-6</strain>
    </source>
</reference>
<dbReference type="SUPFAM" id="SSF55781">
    <property type="entry name" value="GAF domain-like"/>
    <property type="match status" value="1"/>
</dbReference>
<proteinExistence type="predicted"/>
<dbReference type="InterPro" id="IPR029016">
    <property type="entry name" value="GAF-like_dom_sf"/>
</dbReference>
<dbReference type="SMART" id="SM00065">
    <property type="entry name" value="GAF"/>
    <property type="match status" value="1"/>
</dbReference>
<dbReference type="Pfam" id="PF01590">
    <property type="entry name" value="GAF"/>
    <property type="match status" value="1"/>
</dbReference>
<gene>
    <name evidence="2" type="ORF">FJR45_11470</name>
</gene>
<name>A0A7M1B4E3_9BACT</name>
<dbReference type="RefSeq" id="WP_193150656.1">
    <property type="nucleotide sequence ID" value="NZ_CP041235.1"/>
</dbReference>
<dbReference type="AlphaFoldDB" id="A0A7M1B4E3"/>
<accession>A0A7M1B4E3</accession>
<protein>
    <submittedName>
        <fullName evidence="2">GAF domain-containing protein</fullName>
    </submittedName>
</protein>
<dbReference type="InterPro" id="IPR003018">
    <property type="entry name" value="GAF"/>
</dbReference>
<keyword evidence="3" id="KW-1185">Reference proteome</keyword>
<dbReference type="Proteomes" id="UP000593719">
    <property type="component" value="Chromosome"/>
</dbReference>
<dbReference type="Gene3D" id="3.30.450.40">
    <property type="match status" value="1"/>
</dbReference>
<feature type="domain" description="GAF" evidence="1">
    <location>
        <begin position="22"/>
        <end position="165"/>
    </location>
</feature>
<evidence type="ECO:0000313" key="2">
    <source>
        <dbReference type="EMBL" id="QOP44525.1"/>
    </source>
</evidence>
<sequence>MKYKNKSLKLAEFARELLTKHSLEDGLPLIAKYVKDVIGAERCSIFIYDAAANEVWTTLADGVKKITLRADKGLVGYTLKAKKPVVANDAYAHPEFLPEIDSATGYITKNIITAPIFSSKREIIGVMELLNKEEGFDEEDVRFMIFFAHYVSGFLELLHTYLDQEKRVD</sequence>
<dbReference type="KEGG" id="ssei:FJR45_11470"/>
<organism evidence="2 3">
    <name type="scientific">Sulfurimonas sediminis</name>
    <dbReference type="NCBI Taxonomy" id="2590020"/>
    <lineage>
        <taxon>Bacteria</taxon>
        <taxon>Pseudomonadati</taxon>
        <taxon>Campylobacterota</taxon>
        <taxon>Epsilonproteobacteria</taxon>
        <taxon>Campylobacterales</taxon>
        <taxon>Sulfurimonadaceae</taxon>
        <taxon>Sulfurimonas</taxon>
    </lineage>
</organism>